<proteinExistence type="predicted"/>
<dbReference type="PROSITE" id="PS51257">
    <property type="entry name" value="PROKAR_LIPOPROTEIN"/>
    <property type="match status" value="1"/>
</dbReference>
<comment type="caution">
    <text evidence="2">The sequence shown here is derived from an EMBL/GenBank/DDBJ whole genome shotgun (WGS) entry which is preliminary data.</text>
</comment>
<accession>A0A3D4VBI0</accession>
<evidence type="ECO:0000313" key="2">
    <source>
        <dbReference type="EMBL" id="HCT58476.1"/>
    </source>
</evidence>
<organism evidence="2 3">
    <name type="scientific">Gemmatimonas aurantiaca</name>
    <dbReference type="NCBI Taxonomy" id="173480"/>
    <lineage>
        <taxon>Bacteria</taxon>
        <taxon>Pseudomonadati</taxon>
        <taxon>Gemmatimonadota</taxon>
        <taxon>Gemmatimonadia</taxon>
        <taxon>Gemmatimonadales</taxon>
        <taxon>Gemmatimonadaceae</taxon>
        <taxon>Gemmatimonas</taxon>
    </lineage>
</organism>
<dbReference type="Proteomes" id="UP000264071">
    <property type="component" value="Unassembled WGS sequence"/>
</dbReference>
<gene>
    <name evidence="2" type="ORF">DGD08_14825</name>
</gene>
<dbReference type="OMA" id="WISQGAN"/>
<name>A0A3D4VBI0_9BACT</name>
<sequence length="948" mass="92013">MRRLQLFSFALLALAGCSGGGDGDGGTVTPPPTPTIAIALAPTTATVARGATATTTVTLTRGGNYTGAVTLAASSSNTGVTVAFNPASLPNGTTASTATITVGATATTGATTLTFTASGAGVTSATSTLALTVPAPGITLAPVSNLSIVQGGSGTIPLTITRTNGYTGDVTVTATNLPAGVTAAPFTIGAAATTGTMTVNVAASAATADSAQFTLTASGTGATSTPITPRLTITAATTPGISLNANPAAVSITAGGGTNSAITVTRTGNFAGAVTLAVSNAPAGMTTTLTPASLAANVTTSQLAIATTAAVAAGTHTLTVTATGTGVTTKTEQVVVTVAPVPAISISASSSALTAAAGASTSTGITLVRTNITGDVTLAATGAPAGVTATLTPSTLSGATLTSTLNLAVAASVAPGTYPIVVNASGALTGGGTTSAQVTVNLTVSAAQGYTMSASAASLQQGGTGTSTVTITRTGGFAGTVNLAVSNLPSGVTASFNPAAATATTSTLTFTASAGATTGAFTATITGTATGIANVTTTVAGTVTASGGGGGNVTARFCDAAEYPLWVASRNGTTGAWTRVTAGANQTYSFTITGVGGVAWAKPDGNNGFAVTVYYGSAQELTSYGLAECANNPAGGKSLTGTFAGLSGALQSGQVSIGGAFASSTFGQSGFNLTGVAMGNTDLIAFRANTTINGTSVSMVPDKGILRRNVNYPSGSAIPTLDFNASEAFTPASAQVTVTNPSGGLLTVIASFQTGNGTFGGFSFGNLTGGGSGANTVYGLPSALTQAGDFHLVQATSTVVVNNLPVSARSVTLFNRDLANRSVTLGPDLAVTGSGLVTIATTPYARLRVNGTWQSEYGDMLFGTFSQSVANVNRSWVVSATRAYFAGASTFEVDMPDFSGVAGFDTNWGLRAGSSVSFGAVAYSAGGATATTEGLTIRSASVYGTRTP</sequence>
<keyword evidence="1" id="KW-0732">Signal</keyword>
<dbReference type="AlphaFoldDB" id="A0A3D4VBI0"/>
<reference evidence="2 3" key="1">
    <citation type="journal article" date="2018" name="Nat. Biotechnol.">
        <title>A standardized bacterial taxonomy based on genome phylogeny substantially revises the tree of life.</title>
        <authorList>
            <person name="Parks D.H."/>
            <person name="Chuvochina M."/>
            <person name="Waite D.W."/>
            <person name="Rinke C."/>
            <person name="Skarshewski A."/>
            <person name="Chaumeil P.A."/>
            <person name="Hugenholtz P."/>
        </authorList>
    </citation>
    <scope>NUCLEOTIDE SEQUENCE [LARGE SCALE GENOMIC DNA]</scope>
    <source>
        <strain evidence="2">UBA8844</strain>
    </source>
</reference>
<feature type="chain" id="PRO_5017731129" evidence="1">
    <location>
        <begin position="21"/>
        <end position="948"/>
    </location>
</feature>
<feature type="signal peptide" evidence="1">
    <location>
        <begin position="1"/>
        <end position="20"/>
    </location>
</feature>
<evidence type="ECO:0000313" key="3">
    <source>
        <dbReference type="Proteomes" id="UP000264071"/>
    </source>
</evidence>
<dbReference type="EMBL" id="DPIY01000010">
    <property type="protein sequence ID" value="HCT58476.1"/>
    <property type="molecule type" value="Genomic_DNA"/>
</dbReference>
<protein>
    <submittedName>
        <fullName evidence="2">Uncharacterized protein</fullName>
    </submittedName>
</protein>
<evidence type="ECO:0000256" key="1">
    <source>
        <dbReference type="SAM" id="SignalP"/>
    </source>
</evidence>